<proteinExistence type="predicted"/>
<evidence type="ECO:0000313" key="2">
    <source>
        <dbReference type="Proteomes" id="UP000068250"/>
    </source>
</evidence>
<protein>
    <submittedName>
        <fullName evidence="1">Uncharacterized protein</fullName>
    </submittedName>
</protein>
<sequence length="77" mass="8305">MSEAAENAASVRAAFVIQPDLASHCGGCQKKTALKAFVVQKICHFTATTWRTNHSVAASDRIEAGHRVACARFYPIS</sequence>
<dbReference type="Proteomes" id="UP000068250">
    <property type="component" value="Chromosome I"/>
</dbReference>
<name>A0A0U5F4H2_9PROT</name>
<evidence type="ECO:0000313" key="1">
    <source>
        <dbReference type="EMBL" id="CEF55139.1"/>
    </source>
</evidence>
<organism evidence="1 2">
    <name type="scientific">Acetobacter ghanensis</name>
    <dbReference type="NCBI Taxonomy" id="431306"/>
    <lineage>
        <taxon>Bacteria</taxon>
        <taxon>Pseudomonadati</taxon>
        <taxon>Pseudomonadota</taxon>
        <taxon>Alphaproteobacteria</taxon>
        <taxon>Acetobacterales</taxon>
        <taxon>Acetobacteraceae</taxon>
        <taxon>Acetobacter</taxon>
    </lineage>
</organism>
<dbReference type="STRING" id="431306.AGA_1174"/>
<dbReference type="EMBL" id="LN609302">
    <property type="protein sequence ID" value="CEF55139.1"/>
    <property type="molecule type" value="Genomic_DNA"/>
</dbReference>
<gene>
    <name evidence="1" type="ORF">AGA_1174</name>
</gene>
<dbReference type="PATRIC" id="fig|431306.5.peg.1193"/>
<dbReference type="AlphaFoldDB" id="A0A0U5F4H2"/>
<accession>A0A0U5F4H2</accession>
<reference evidence="2" key="1">
    <citation type="submission" date="2014-09" db="EMBL/GenBank/DDBJ databases">
        <authorList>
            <person name="Illeghems K.G."/>
        </authorList>
    </citation>
    <scope>NUCLEOTIDE SEQUENCE [LARGE SCALE GENOMIC DNA]</scope>
    <source>
        <strain evidence="2">LMG 23848T</strain>
    </source>
</reference>